<proteinExistence type="inferred from homology"/>
<evidence type="ECO:0000256" key="5">
    <source>
        <dbReference type="ARBA" id="ARBA00047278"/>
    </source>
</evidence>
<dbReference type="PANTHER" id="PTHR45904:SF1">
    <property type="entry name" value="TRNA (URACIL-5-)-METHYLTRANSFERASE HOMOLOG B"/>
    <property type="match status" value="1"/>
</dbReference>
<keyword evidence="8" id="KW-1185">Reference proteome</keyword>
<comment type="caution">
    <text evidence="7">The sequence shown here is derived from an EMBL/GenBank/DDBJ whole genome shotgun (WGS) entry which is preliminary data.</text>
</comment>
<evidence type="ECO:0000256" key="2">
    <source>
        <dbReference type="ARBA" id="ARBA00022679"/>
    </source>
</evidence>
<dbReference type="GO" id="GO:0006396">
    <property type="term" value="P:RNA processing"/>
    <property type="evidence" value="ECO:0007669"/>
    <property type="project" value="InterPro"/>
</dbReference>
<comment type="similarity">
    <text evidence="6">Belongs to the class I-like SAM-binding methyltransferase superfamily. RNA M5U methyltransferase family.</text>
</comment>
<dbReference type="STRING" id="400727.A0A2T7P659"/>
<keyword evidence="2 6" id="KW-0808">Transferase</keyword>
<dbReference type="Gene3D" id="3.40.50.150">
    <property type="entry name" value="Vaccinia Virus protein VP39"/>
    <property type="match status" value="1"/>
</dbReference>
<dbReference type="EMBL" id="PZQS01000006">
    <property type="protein sequence ID" value="PVD28914.1"/>
    <property type="molecule type" value="Genomic_DNA"/>
</dbReference>
<evidence type="ECO:0000256" key="4">
    <source>
        <dbReference type="ARBA" id="ARBA00033763"/>
    </source>
</evidence>
<dbReference type="PANTHER" id="PTHR45904">
    <property type="entry name" value="TRNA (URACIL-5-)-METHYLTRANSFERASE"/>
    <property type="match status" value="1"/>
</dbReference>
<comment type="caution">
    <text evidence="6">Lacks conserved residue(s) required for the propagation of feature annotation.</text>
</comment>
<evidence type="ECO:0000256" key="1">
    <source>
        <dbReference type="ARBA" id="ARBA00022603"/>
    </source>
</evidence>
<evidence type="ECO:0000313" key="8">
    <source>
        <dbReference type="Proteomes" id="UP000245119"/>
    </source>
</evidence>
<feature type="binding site" evidence="6">
    <location>
        <position position="308"/>
    </location>
    <ligand>
        <name>S-adenosyl-L-methionine</name>
        <dbReference type="ChEBI" id="CHEBI:59789"/>
    </ligand>
</feature>
<keyword evidence="3 6" id="KW-0949">S-adenosyl-L-methionine</keyword>
<dbReference type="GO" id="GO:0003723">
    <property type="term" value="F:RNA binding"/>
    <property type="evidence" value="ECO:0007669"/>
    <property type="project" value="TreeGrafter"/>
</dbReference>
<evidence type="ECO:0000256" key="6">
    <source>
        <dbReference type="PROSITE-ProRule" id="PRU01024"/>
    </source>
</evidence>
<accession>A0A2T7P659</accession>
<dbReference type="GO" id="GO:0030697">
    <property type="term" value="F:tRNA (uracil(54)-C5)-methyltransferase activity, S-adenosyl methionine-dependent"/>
    <property type="evidence" value="ECO:0007669"/>
    <property type="project" value="UniProtKB-EC"/>
</dbReference>
<evidence type="ECO:0000313" key="7">
    <source>
        <dbReference type="EMBL" id="PVD28914.1"/>
    </source>
</evidence>
<sequence length="438" mass="48850">MYNAAYKNNSLRRSKTLTAENQFERLAESATPLYRHPYEVQLEIKHQIMEKALRKVANIVHSKRKYCSEKIEKIIRDSDGLICPFLGIKPAPQTTNYRNKLQLLIYQGVDGEHLTIGLIVGRGENRVCVPTDHLKNIKSQHTKIIQSTRDFLQSPLSRCHGSWKGVLIRSNCWDQAMLVVQVGSKGLTEEVLEKVKCGLMSYYTPDFTADLGITSMYLQVTSENMGICKSQHHLQGDMHIYEQLLGHKFRISPNAFFQQNTPAAEVMYSLVHQIVASRQSKMLIDVGCGVGTIGILMSDVVDNILGIDMVDSAIADAIFNADLNDVKNASYVVGTARAVSKSLLVKDGVVHDDTVAVVNPCRNGLNKKAIMRLRGCDAIRQLIYISCKPHGNALVNFVDLIAPQSEELPGIPFTPVKAVAVDMFPQTVHSELIITFER</sequence>
<feature type="binding site" evidence="6">
    <location>
        <position position="258"/>
    </location>
    <ligand>
        <name>S-adenosyl-L-methionine</name>
        <dbReference type="ChEBI" id="CHEBI:59789"/>
    </ligand>
</feature>
<dbReference type="OrthoDB" id="10250660at2759"/>
<dbReference type="Pfam" id="PF05958">
    <property type="entry name" value="tRNA_U5-meth_tr"/>
    <property type="match status" value="1"/>
</dbReference>
<feature type="active site" description="Nucleophile" evidence="6">
    <location>
        <position position="387"/>
    </location>
</feature>
<reference evidence="7 8" key="1">
    <citation type="submission" date="2018-04" db="EMBL/GenBank/DDBJ databases">
        <title>The genome of golden apple snail Pomacea canaliculata provides insight into stress tolerance and invasive adaptation.</title>
        <authorList>
            <person name="Liu C."/>
            <person name="Liu B."/>
            <person name="Ren Y."/>
            <person name="Zhang Y."/>
            <person name="Wang H."/>
            <person name="Li S."/>
            <person name="Jiang F."/>
            <person name="Yin L."/>
            <person name="Zhang G."/>
            <person name="Qian W."/>
            <person name="Fan W."/>
        </authorList>
    </citation>
    <scope>NUCLEOTIDE SEQUENCE [LARGE SCALE GENOMIC DNA]</scope>
    <source>
        <strain evidence="7">SZHN2017</strain>
        <tissue evidence="7">Muscle</tissue>
    </source>
</reference>
<dbReference type="EC" id="2.1.1.35" evidence="4"/>
<feature type="binding site" evidence="6">
    <location>
        <position position="359"/>
    </location>
    <ligand>
        <name>S-adenosyl-L-methionine</name>
        <dbReference type="ChEBI" id="CHEBI:59789"/>
    </ligand>
</feature>
<dbReference type="AlphaFoldDB" id="A0A2T7P659"/>
<dbReference type="InterPro" id="IPR010280">
    <property type="entry name" value="U5_MeTrfase_fam"/>
</dbReference>
<gene>
    <name evidence="7" type="ORF">C0Q70_11509</name>
</gene>
<evidence type="ECO:0000256" key="3">
    <source>
        <dbReference type="ARBA" id="ARBA00022691"/>
    </source>
</evidence>
<dbReference type="Gene3D" id="2.40.50.1070">
    <property type="match status" value="1"/>
</dbReference>
<dbReference type="Proteomes" id="UP000245119">
    <property type="component" value="Linkage Group LG6"/>
</dbReference>
<protein>
    <recommendedName>
        <fullName evidence="4">tRNA (uracil(54)-C(5))-methyltransferase</fullName>
        <ecNumber evidence="4">2.1.1.35</ecNumber>
    </recommendedName>
</protein>
<dbReference type="PROSITE" id="PS51687">
    <property type="entry name" value="SAM_MT_RNA_M5U"/>
    <property type="match status" value="1"/>
</dbReference>
<dbReference type="InterPro" id="IPR045850">
    <property type="entry name" value="TRM2_met"/>
</dbReference>
<comment type="catalytic activity">
    <reaction evidence="5">
        <text>uridine(54) in tRNA + S-adenosyl-L-methionine = 5-methyluridine(54) in tRNA + S-adenosyl-L-homocysteine + H(+)</text>
        <dbReference type="Rhea" id="RHEA:42712"/>
        <dbReference type="Rhea" id="RHEA-COMP:10167"/>
        <dbReference type="Rhea" id="RHEA-COMP:10193"/>
        <dbReference type="ChEBI" id="CHEBI:15378"/>
        <dbReference type="ChEBI" id="CHEBI:57856"/>
        <dbReference type="ChEBI" id="CHEBI:59789"/>
        <dbReference type="ChEBI" id="CHEBI:65315"/>
        <dbReference type="ChEBI" id="CHEBI:74447"/>
        <dbReference type="EC" id="2.1.1.35"/>
    </reaction>
    <physiologicalReaction direction="left-to-right" evidence="5">
        <dbReference type="Rhea" id="RHEA:42713"/>
    </physiologicalReaction>
</comment>
<dbReference type="CDD" id="cd02440">
    <property type="entry name" value="AdoMet_MTases"/>
    <property type="match status" value="1"/>
</dbReference>
<dbReference type="InterPro" id="IPR029063">
    <property type="entry name" value="SAM-dependent_MTases_sf"/>
</dbReference>
<organism evidence="7 8">
    <name type="scientific">Pomacea canaliculata</name>
    <name type="common">Golden apple snail</name>
    <dbReference type="NCBI Taxonomy" id="400727"/>
    <lineage>
        <taxon>Eukaryota</taxon>
        <taxon>Metazoa</taxon>
        <taxon>Spiralia</taxon>
        <taxon>Lophotrochozoa</taxon>
        <taxon>Mollusca</taxon>
        <taxon>Gastropoda</taxon>
        <taxon>Caenogastropoda</taxon>
        <taxon>Architaenioglossa</taxon>
        <taxon>Ampullarioidea</taxon>
        <taxon>Ampullariidae</taxon>
        <taxon>Pomacea</taxon>
    </lineage>
</organism>
<dbReference type="SUPFAM" id="SSF53335">
    <property type="entry name" value="S-adenosyl-L-methionine-dependent methyltransferases"/>
    <property type="match status" value="1"/>
</dbReference>
<keyword evidence="1 6" id="KW-0489">Methyltransferase</keyword>
<dbReference type="GO" id="GO:0032259">
    <property type="term" value="P:methylation"/>
    <property type="evidence" value="ECO:0007669"/>
    <property type="project" value="UniProtKB-KW"/>
</dbReference>
<name>A0A2T7P659_POMCA</name>